<keyword evidence="2" id="KW-1185">Reference proteome</keyword>
<dbReference type="KEGG" id="din:Selin_1077"/>
<dbReference type="RefSeq" id="WP_013505693.1">
    <property type="nucleotide sequence ID" value="NC_014836.1"/>
</dbReference>
<gene>
    <name evidence="1" type="ordered locus">Selin_1077</name>
</gene>
<evidence type="ECO:0000313" key="2">
    <source>
        <dbReference type="Proteomes" id="UP000002572"/>
    </source>
</evidence>
<dbReference type="EMBL" id="CP002432">
    <property type="protein sequence ID" value="ADU65812.1"/>
    <property type="molecule type" value="Genomic_DNA"/>
</dbReference>
<dbReference type="eggNOG" id="ENOG50338GU">
    <property type="taxonomic scope" value="Bacteria"/>
</dbReference>
<dbReference type="AlphaFoldDB" id="E6W3U4"/>
<evidence type="ECO:0000313" key="1">
    <source>
        <dbReference type="EMBL" id="ADU65812.1"/>
    </source>
</evidence>
<dbReference type="HOGENOM" id="CLU_1061283_0_0_0"/>
<accession>E6W3U4</accession>
<reference evidence="1 2" key="1">
    <citation type="submission" date="2010-12" db="EMBL/GenBank/DDBJ databases">
        <title>Complete sequence of Desulfurispirillum indicum S5.</title>
        <authorList>
            <consortium name="US DOE Joint Genome Institute"/>
            <person name="Lucas S."/>
            <person name="Copeland A."/>
            <person name="Lapidus A."/>
            <person name="Cheng J.-F."/>
            <person name="Goodwin L."/>
            <person name="Pitluck S."/>
            <person name="Chertkov O."/>
            <person name="Held B."/>
            <person name="Detter J.C."/>
            <person name="Han C."/>
            <person name="Tapia R."/>
            <person name="Land M."/>
            <person name="Hauser L."/>
            <person name="Kyrpides N."/>
            <person name="Ivanova N."/>
            <person name="Mikhailova N."/>
            <person name="Haggblom M."/>
            <person name="Rauschenbach I."/>
            <person name="Bini E."/>
            <person name="Woyke T."/>
        </authorList>
    </citation>
    <scope>NUCLEOTIDE SEQUENCE [LARGE SCALE GENOMIC DNA]</scope>
    <source>
        <strain evidence="2">ATCC BAA-1389 / DSM 22839 / S5</strain>
    </source>
</reference>
<protein>
    <submittedName>
        <fullName evidence="1">Uncharacterized protein</fullName>
    </submittedName>
</protein>
<proteinExistence type="predicted"/>
<dbReference type="OrthoDB" id="5396473at2"/>
<organism evidence="1 2">
    <name type="scientific">Desulfurispirillum indicum (strain ATCC BAA-1389 / DSM 22839 / S5)</name>
    <dbReference type="NCBI Taxonomy" id="653733"/>
    <lineage>
        <taxon>Bacteria</taxon>
        <taxon>Pseudomonadati</taxon>
        <taxon>Chrysiogenota</taxon>
        <taxon>Chrysiogenia</taxon>
        <taxon>Chrysiogenales</taxon>
        <taxon>Chrysiogenaceae</taxon>
        <taxon>Desulfurispirillum</taxon>
    </lineage>
</organism>
<name>E6W3U4_DESIS</name>
<dbReference type="InParanoid" id="E6W3U4"/>
<dbReference type="Proteomes" id="UP000002572">
    <property type="component" value="Chromosome"/>
</dbReference>
<sequence length="273" mass="30971">MAPTKFLRSLSLLTLSILCLFSFSWATSHQLSLSYGLENYTWKEYHGGGKLLEESGLRHVLALGWDNMTHAGEGPLLALEGRFYFGSVDYDGATMDGDPATSTTEYFGNRYDGLLGYRKELGDFYGDLLLGGGLEMWERDIQSTTVTTSTGDTVRASGYLEEYFILYSRFAVGLAHMTPQWRFHGRMGIKYPFYTNEYVEGAQLSPGRLSSTFARITSVRVDESGRNRYAISLYYDSYRFSASKPVDVPWLDNPAYQPESDQDIWGVQVLWYF</sequence>